<comment type="caution">
    <text evidence="4">The sequence shown here is derived from an EMBL/GenBank/DDBJ whole genome shotgun (WGS) entry which is preliminary data.</text>
</comment>
<organism evidence="4 5">
    <name type="scientific">Capsicum annuum</name>
    <name type="common">Capsicum pepper</name>
    <dbReference type="NCBI Taxonomy" id="4072"/>
    <lineage>
        <taxon>Eukaryota</taxon>
        <taxon>Viridiplantae</taxon>
        <taxon>Streptophyta</taxon>
        <taxon>Embryophyta</taxon>
        <taxon>Tracheophyta</taxon>
        <taxon>Spermatophyta</taxon>
        <taxon>Magnoliopsida</taxon>
        <taxon>eudicotyledons</taxon>
        <taxon>Gunneridae</taxon>
        <taxon>Pentapetalae</taxon>
        <taxon>asterids</taxon>
        <taxon>lamiids</taxon>
        <taxon>Solanales</taxon>
        <taxon>Solanaceae</taxon>
        <taxon>Solanoideae</taxon>
        <taxon>Capsiceae</taxon>
        <taxon>Capsicum</taxon>
    </lineage>
</organism>
<dbReference type="GO" id="GO:0005634">
    <property type="term" value="C:nucleus"/>
    <property type="evidence" value="ECO:0000318"/>
    <property type="project" value="GO_Central"/>
</dbReference>
<keyword evidence="5" id="KW-1185">Reference proteome</keyword>
<dbReference type="Proteomes" id="UP000222542">
    <property type="component" value="Unassembled WGS sequence"/>
</dbReference>
<reference evidence="4 5" key="1">
    <citation type="journal article" date="2014" name="Nat. Genet.">
        <title>Genome sequence of the hot pepper provides insights into the evolution of pungency in Capsicum species.</title>
        <authorList>
            <person name="Kim S."/>
            <person name="Park M."/>
            <person name="Yeom S.I."/>
            <person name="Kim Y.M."/>
            <person name="Lee J.M."/>
            <person name="Lee H.A."/>
            <person name="Seo E."/>
            <person name="Choi J."/>
            <person name="Cheong K."/>
            <person name="Kim K.T."/>
            <person name="Jung K."/>
            <person name="Lee G.W."/>
            <person name="Oh S.K."/>
            <person name="Bae C."/>
            <person name="Kim S.B."/>
            <person name="Lee H.Y."/>
            <person name="Kim S.Y."/>
            <person name="Kim M.S."/>
            <person name="Kang B.C."/>
            <person name="Jo Y.D."/>
            <person name="Yang H.B."/>
            <person name="Jeong H.J."/>
            <person name="Kang W.H."/>
            <person name="Kwon J.K."/>
            <person name="Shin C."/>
            <person name="Lim J.Y."/>
            <person name="Park J.H."/>
            <person name="Huh J.H."/>
            <person name="Kim J.S."/>
            <person name="Kim B.D."/>
            <person name="Cohen O."/>
            <person name="Paran I."/>
            <person name="Suh M.C."/>
            <person name="Lee S.B."/>
            <person name="Kim Y.K."/>
            <person name="Shin Y."/>
            <person name="Noh S.J."/>
            <person name="Park J."/>
            <person name="Seo Y.S."/>
            <person name="Kwon S.Y."/>
            <person name="Kim H.A."/>
            <person name="Park J.M."/>
            <person name="Kim H.J."/>
            <person name="Choi S.B."/>
            <person name="Bosland P.W."/>
            <person name="Reeves G."/>
            <person name="Jo S.H."/>
            <person name="Lee B.W."/>
            <person name="Cho H.T."/>
            <person name="Choi H.S."/>
            <person name="Lee M.S."/>
            <person name="Yu Y."/>
            <person name="Do Choi Y."/>
            <person name="Park B.S."/>
            <person name="van Deynze A."/>
            <person name="Ashrafi H."/>
            <person name="Hill T."/>
            <person name="Kim W.T."/>
            <person name="Pai H.S."/>
            <person name="Ahn H.K."/>
            <person name="Yeam I."/>
            <person name="Giovannoni J.J."/>
            <person name="Rose J.K."/>
            <person name="Sorensen I."/>
            <person name="Lee S.J."/>
            <person name="Kim R.W."/>
            <person name="Choi I.Y."/>
            <person name="Choi B.S."/>
            <person name="Lim J.S."/>
            <person name="Lee Y.H."/>
            <person name="Choi D."/>
        </authorList>
    </citation>
    <scope>NUCLEOTIDE SEQUENCE [LARGE SCALE GENOMIC DNA]</scope>
    <source>
        <strain evidence="5">cv. CM334</strain>
    </source>
</reference>
<dbReference type="GO" id="GO:0003729">
    <property type="term" value="F:mRNA binding"/>
    <property type="evidence" value="ECO:0007669"/>
    <property type="project" value="UniProtKB-ARBA"/>
</dbReference>
<keyword evidence="2" id="KW-0832">Ubl conjugation</keyword>
<feature type="domain" description="Ubiquitin-like" evidence="3">
    <location>
        <begin position="83"/>
        <end position="153"/>
    </location>
</feature>
<dbReference type="InterPro" id="IPR029071">
    <property type="entry name" value="Ubiquitin-like_domsf"/>
</dbReference>
<dbReference type="GO" id="GO:0031386">
    <property type="term" value="F:protein tag activity"/>
    <property type="evidence" value="ECO:0000318"/>
    <property type="project" value="GO_Central"/>
</dbReference>
<evidence type="ECO:0000313" key="5">
    <source>
        <dbReference type="Proteomes" id="UP000222542"/>
    </source>
</evidence>
<dbReference type="Gene3D" id="3.10.20.90">
    <property type="entry name" value="Phosphatidylinositol 3-kinase Catalytic Subunit, Chain A, domain 1"/>
    <property type="match status" value="1"/>
</dbReference>
<evidence type="ECO:0000313" key="4">
    <source>
        <dbReference type="EMBL" id="PHT83139.1"/>
    </source>
</evidence>
<sequence length="178" mass="19777">MFSIPLFTVLYSEPRSIGNSLSTSSEVAVWTAYILPSPDPTLVGIHWLLSGDNKLVDGRKLVDYGICENSTLHANVEDSIPKIKLYVKRSYAEGIVAVISKMYITIQDIKSRILAKEGTSSGKFSLFHDGKFLEDGNTLAYLNIDDGSTLHLVFNPEDRFLISVVMPDYQVEQIESQG</sequence>
<dbReference type="GO" id="GO:0019941">
    <property type="term" value="P:modification-dependent protein catabolic process"/>
    <property type="evidence" value="ECO:0000318"/>
    <property type="project" value="GO_Central"/>
</dbReference>
<dbReference type="SUPFAM" id="SSF54236">
    <property type="entry name" value="Ubiquitin-like"/>
    <property type="match status" value="1"/>
</dbReference>
<reference evidence="4 5" key="2">
    <citation type="journal article" date="2017" name="Genome Biol.">
        <title>New reference genome sequences of hot pepper reveal the massive evolution of plant disease-resistance genes by retroduplication.</title>
        <authorList>
            <person name="Kim S."/>
            <person name="Park J."/>
            <person name="Yeom S.I."/>
            <person name="Kim Y.M."/>
            <person name="Seo E."/>
            <person name="Kim K.T."/>
            <person name="Kim M.S."/>
            <person name="Lee J.M."/>
            <person name="Cheong K."/>
            <person name="Shin H.S."/>
            <person name="Kim S.B."/>
            <person name="Han K."/>
            <person name="Lee J."/>
            <person name="Park M."/>
            <person name="Lee H.A."/>
            <person name="Lee H.Y."/>
            <person name="Lee Y."/>
            <person name="Oh S."/>
            <person name="Lee J.H."/>
            <person name="Choi E."/>
            <person name="Choi E."/>
            <person name="Lee S.E."/>
            <person name="Jeon J."/>
            <person name="Kim H."/>
            <person name="Choi G."/>
            <person name="Song H."/>
            <person name="Lee J."/>
            <person name="Lee S.C."/>
            <person name="Kwon J.K."/>
            <person name="Lee H.Y."/>
            <person name="Koo N."/>
            <person name="Hong Y."/>
            <person name="Kim R.W."/>
            <person name="Kang W.H."/>
            <person name="Huh J.H."/>
            <person name="Kang B.C."/>
            <person name="Yang T.J."/>
            <person name="Lee Y.H."/>
            <person name="Bennetzen J.L."/>
            <person name="Choi D."/>
        </authorList>
    </citation>
    <scope>NUCLEOTIDE SEQUENCE [LARGE SCALE GENOMIC DNA]</scope>
    <source>
        <strain evidence="5">cv. CM334</strain>
    </source>
</reference>
<evidence type="ECO:0000259" key="3">
    <source>
        <dbReference type="PROSITE" id="PS50053"/>
    </source>
</evidence>
<protein>
    <recommendedName>
        <fullName evidence="3">Ubiquitin-like domain-containing protein</fullName>
    </recommendedName>
</protein>
<dbReference type="GO" id="GO:0005737">
    <property type="term" value="C:cytoplasm"/>
    <property type="evidence" value="ECO:0000318"/>
    <property type="project" value="GO_Central"/>
</dbReference>
<proteinExistence type="predicted"/>
<dbReference type="STRING" id="4072.A0A2G2ZMC5"/>
<accession>A0A2G2ZMC5</accession>
<dbReference type="Gramene" id="PHT83139">
    <property type="protein sequence ID" value="PHT83139"/>
    <property type="gene ID" value="T459_11582"/>
</dbReference>
<dbReference type="PANTHER" id="PTHR10666">
    <property type="entry name" value="UBIQUITIN"/>
    <property type="match status" value="1"/>
</dbReference>
<dbReference type="CDD" id="cd17039">
    <property type="entry name" value="Ubl_ubiquitin_like"/>
    <property type="match status" value="1"/>
</dbReference>
<keyword evidence="1" id="KW-1017">Isopeptide bond</keyword>
<dbReference type="GO" id="GO:0016567">
    <property type="term" value="P:protein ubiquitination"/>
    <property type="evidence" value="ECO:0000318"/>
    <property type="project" value="GO_Central"/>
</dbReference>
<dbReference type="InterPro" id="IPR050158">
    <property type="entry name" value="Ubiquitin_ubiquitin-like"/>
</dbReference>
<dbReference type="InterPro" id="IPR000626">
    <property type="entry name" value="Ubiquitin-like_dom"/>
</dbReference>
<gene>
    <name evidence="4" type="ORF">T459_11582</name>
</gene>
<dbReference type="GO" id="GO:0031625">
    <property type="term" value="F:ubiquitin protein ligase binding"/>
    <property type="evidence" value="ECO:0000318"/>
    <property type="project" value="GO_Central"/>
</dbReference>
<dbReference type="Pfam" id="PF00240">
    <property type="entry name" value="ubiquitin"/>
    <property type="match status" value="1"/>
</dbReference>
<evidence type="ECO:0000256" key="2">
    <source>
        <dbReference type="ARBA" id="ARBA00022843"/>
    </source>
</evidence>
<dbReference type="PROSITE" id="PS50053">
    <property type="entry name" value="UBIQUITIN_2"/>
    <property type="match status" value="1"/>
</dbReference>
<dbReference type="AlphaFoldDB" id="A0A2G2ZMC5"/>
<evidence type="ECO:0000256" key="1">
    <source>
        <dbReference type="ARBA" id="ARBA00022499"/>
    </source>
</evidence>
<dbReference type="EMBL" id="AYRZ02000004">
    <property type="protein sequence ID" value="PHT83139.1"/>
    <property type="molecule type" value="Genomic_DNA"/>
</dbReference>
<dbReference type="SMART" id="SM00213">
    <property type="entry name" value="UBQ"/>
    <property type="match status" value="1"/>
</dbReference>
<name>A0A2G2ZMC5_CAPAN</name>